<dbReference type="Proteomes" id="UP001318860">
    <property type="component" value="Unassembled WGS sequence"/>
</dbReference>
<keyword evidence="5 6" id="KW-0472">Membrane</keyword>
<accession>A0ABR0WGE9</accession>
<dbReference type="InterPro" id="IPR003388">
    <property type="entry name" value="Reticulon"/>
</dbReference>
<feature type="transmembrane region" description="Helical" evidence="6">
    <location>
        <begin position="39"/>
        <end position="57"/>
    </location>
</feature>
<proteinExistence type="predicted"/>
<evidence type="ECO:0000256" key="6">
    <source>
        <dbReference type="RuleBase" id="RU363132"/>
    </source>
</evidence>
<comment type="subcellular location">
    <subcellularLocation>
        <location evidence="1 6">Endoplasmic reticulum membrane</location>
        <topology evidence="1 6">Multi-pass membrane protein</topology>
    </subcellularLocation>
</comment>
<keyword evidence="4 6" id="KW-1133">Transmembrane helix</keyword>
<gene>
    <name evidence="8" type="ORF">DH2020_021964</name>
</gene>
<dbReference type="PROSITE" id="PS50845">
    <property type="entry name" value="RETICULON"/>
    <property type="match status" value="1"/>
</dbReference>
<evidence type="ECO:0000259" key="7">
    <source>
        <dbReference type="PROSITE" id="PS50845"/>
    </source>
</evidence>
<reference evidence="8 9" key="1">
    <citation type="journal article" date="2021" name="Comput. Struct. Biotechnol. J.">
        <title>De novo genome assembly of the potent medicinal plant Rehmannia glutinosa using nanopore technology.</title>
        <authorList>
            <person name="Ma L."/>
            <person name="Dong C."/>
            <person name="Song C."/>
            <person name="Wang X."/>
            <person name="Zheng X."/>
            <person name="Niu Y."/>
            <person name="Chen S."/>
            <person name="Feng W."/>
        </authorList>
    </citation>
    <scope>NUCLEOTIDE SEQUENCE [LARGE SCALE GENOMIC DNA]</scope>
    <source>
        <strain evidence="8">DH-2019</strain>
    </source>
</reference>
<evidence type="ECO:0000256" key="5">
    <source>
        <dbReference type="ARBA" id="ARBA00023136"/>
    </source>
</evidence>
<evidence type="ECO:0000313" key="9">
    <source>
        <dbReference type="Proteomes" id="UP001318860"/>
    </source>
</evidence>
<dbReference type="PANTHER" id="PTHR10994:SF193">
    <property type="entry name" value="RETICULON-LIKE PROTEIN"/>
    <property type="match status" value="1"/>
</dbReference>
<dbReference type="InterPro" id="IPR045064">
    <property type="entry name" value="Reticulon-like"/>
</dbReference>
<feature type="domain" description="Reticulon" evidence="7">
    <location>
        <begin position="26"/>
        <end position="121"/>
    </location>
</feature>
<feature type="transmembrane region" description="Helical" evidence="6">
    <location>
        <begin position="63"/>
        <end position="82"/>
    </location>
</feature>
<dbReference type="EMBL" id="JABTTQ020000012">
    <property type="protein sequence ID" value="KAK6145144.1"/>
    <property type="molecule type" value="Genomic_DNA"/>
</dbReference>
<sequence>MSSPSSLGSDSEAKKSTSPYSINAKVYRLFGWEKPIHKFLKISAAALGGVTVVWVLFELLEYHLLALVYHISILALSLLFLWSNVTTFINKRPPHILEVCLPTDPFIEVALALHVEVNRALLVEGNCI</sequence>
<keyword evidence="2 6" id="KW-0812">Transmembrane</keyword>
<dbReference type="Pfam" id="PF02453">
    <property type="entry name" value="Reticulon"/>
    <property type="match status" value="1"/>
</dbReference>
<protein>
    <recommendedName>
        <fullName evidence="6">Reticulon-like protein</fullName>
    </recommendedName>
</protein>
<evidence type="ECO:0000256" key="1">
    <source>
        <dbReference type="ARBA" id="ARBA00004477"/>
    </source>
</evidence>
<evidence type="ECO:0000256" key="4">
    <source>
        <dbReference type="ARBA" id="ARBA00022989"/>
    </source>
</evidence>
<evidence type="ECO:0000313" key="8">
    <source>
        <dbReference type="EMBL" id="KAK6145144.1"/>
    </source>
</evidence>
<comment type="caution">
    <text evidence="8">The sequence shown here is derived from an EMBL/GenBank/DDBJ whole genome shotgun (WGS) entry which is preliminary data.</text>
</comment>
<dbReference type="PANTHER" id="PTHR10994">
    <property type="entry name" value="RETICULON"/>
    <property type="match status" value="1"/>
</dbReference>
<keyword evidence="9" id="KW-1185">Reference proteome</keyword>
<evidence type="ECO:0000256" key="3">
    <source>
        <dbReference type="ARBA" id="ARBA00022824"/>
    </source>
</evidence>
<organism evidence="8 9">
    <name type="scientific">Rehmannia glutinosa</name>
    <name type="common">Chinese foxglove</name>
    <dbReference type="NCBI Taxonomy" id="99300"/>
    <lineage>
        <taxon>Eukaryota</taxon>
        <taxon>Viridiplantae</taxon>
        <taxon>Streptophyta</taxon>
        <taxon>Embryophyta</taxon>
        <taxon>Tracheophyta</taxon>
        <taxon>Spermatophyta</taxon>
        <taxon>Magnoliopsida</taxon>
        <taxon>eudicotyledons</taxon>
        <taxon>Gunneridae</taxon>
        <taxon>Pentapetalae</taxon>
        <taxon>asterids</taxon>
        <taxon>lamiids</taxon>
        <taxon>Lamiales</taxon>
        <taxon>Orobanchaceae</taxon>
        <taxon>Rehmannieae</taxon>
        <taxon>Rehmannia</taxon>
    </lineage>
</organism>
<name>A0ABR0WGE9_REHGL</name>
<keyword evidence="3 6" id="KW-0256">Endoplasmic reticulum</keyword>
<evidence type="ECO:0000256" key="2">
    <source>
        <dbReference type="ARBA" id="ARBA00022692"/>
    </source>
</evidence>